<keyword evidence="2" id="KW-1185">Reference proteome</keyword>
<protein>
    <submittedName>
        <fullName evidence="1">Uncharacterized protein</fullName>
    </submittedName>
</protein>
<organism evidence="1 2">
    <name type="scientific">Manihot esculenta</name>
    <name type="common">Cassava</name>
    <name type="synonym">Jatropha manihot</name>
    <dbReference type="NCBI Taxonomy" id="3983"/>
    <lineage>
        <taxon>Eukaryota</taxon>
        <taxon>Viridiplantae</taxon>
        <taxon>Streptophyta</taxon>
        <taxon>Embryophyta</taxon>
        <taxon>Tracheophyta</taxon>
        <taxon>Spermatophyta</taxon>
        <taxon>Magnoliopsida</taxon>
        <taxon>eudicotyledons</taxon>
        <taxon>Gunneridae</taxon>
        <taxon>Pentapetalae</taxon>
        <taxon>rosids</taxon>
        <taxon>fabids</taxon>
        <taxon>Malpighiales</taxon>
        <taxon>Euphorbiaceae</taxon>
        <taxon>Crotonoideae</taxon>
        <taxon>Manihoteae</taxon>
        <taxon>Manihot</taxon>
    </lineage>
</organism>
<proteinExistence type="predicted"/>
<accession>A0ACB7HZL8</accession>
<dbReference type="Proteomes" id="UP000091857">
    <property type="component" value="Chromosome 3"/>
</dbReference>
<name>A0ACB7HZL8_MANES</name>
<reference evidence="2" key="1">
    <citation type="journal article" date="2016" name="Nat. Biotechnol.">
        <title>Sequencing wild and cultivated cassava and related species reveals extensive interspecific hybridization and genetic diversity.</title>
        <authorList>
            <person name="Bredeson J.V."/>
            <person name="Lyons J.B."/>
            <person name="Prochnik S.E."/>
            <person name="Wu G.A."/>
            <person name="Ha C.M."/>
            <person name="Edsinger-Gonzales E."/>
            <person name="Grimwood J."/>
            <person name="Schmutz J."/>
            <person name="Rabbi I.Y."/>
            <person name="Egesi C."/>
            <person name="Nauluvula P."/>
            <person name="Lebot V."/>
            <person name="Ndunguru J."/>
            <person name="Mkamilo G."/>
            <person name="Bart R.S."/>
            <person name="Setter T.L."/>
            <person name="Gleadow R.M."/>
            <person name="Kulakow P."/>
            <person name="Ferguson M.E."/>
            <person name="Rounsley S."/>
            <person name="Rokhsar D.S."/>
        </authorList>
    </citation>
    <scope>NUCLEOTIDE SEQUENCE [LARGE SCALE GENOMIC DNA]</scope>
    <source>
        <strain evidence="2">cv. AM560-2</strain>
    </source>
</reference>
<sequence length="483" mass="53868">MAQVGKPHVVCVPFPLQGHIIPMLKLAKLLHYKGFHVTFVNTQFNHQRILESRGSDDALDGLPDFHFATIPLQHPPSNCHTSLALNFLALREICRKSFLPLFGDLVTKLNDTSSSNPPVSCILSDAILNHSLELSQELNIPNVFLWNMGASGFLSFKHSRDQIKQCLAFLKDPSNKAAANENLDSMMEWIPGMKGAQVRDLSKFIKTKDQVDSMAESSGGELERAAKASAVIFHTFDALESKVLNSLLPMFQGVYSIGPLQLLLDQIPNGHYDSIEGNLWNEEPECIKWLDSKEPNSVIYINFGSTTVMTVEQLVELAWGLANSNHNFLWITRPDLIMGDSAVLPPEFLLETKERGLIASWCPQEQVLNHPSTGGFITHCGWNSIVESISAGIPMICWPFFGEHFVNCRKSCNEWGIGVELSSNFQRHEVEKLVEELLSGEKGKKMKEKAMEWKKLSEEATSPNGSSSLNLNNLVNEVLLSKN</sequence>
<gene>
    <name evidence="1" type="ORF">MANES_03G068500v8</name>
</gene>
<evidence type="ECO:0000313" key="2">
    <source>
        <dbReference type="Proteomes" id="UP000091857"/>
    </source>
</evidence>
<dbReference type="EMBL" id="CM004389">
    <property type="protein sequence ID" value="KAG8657440.1"/>
    <property type="molecule type" value="Genomic_DNA"/>
</dbReference>
<comment type="caution">
    <text evidence="1">The sequence shown here is derived from an EMBL/GenBank/DDBJ whole genome shotgun (WGS) entry which is preliminary data.</text>
</comment>
<evidence type="ECO:0000313" key="1">
    <source>
        <dbReference type="EMBL" id="KAG8657440.1"/>
    </source>
</evidence>